<evidence type="ECO:0000256" key="1">
    <source>
        <dbReference type="SAM" id="MobiDB-lite"/>
    </source>
</evidence>
<feature type="region of interest" description="Disordered" evidence="1">
    <location>
        <begin position="1"/>
        <end position="25"/>
    </location>
</feature>
<reference evidence="2 3" key="1">
    <citation type="submission" date="2024-04" db="EMBL/GenBank/DDBJ databases">
        <title>Phyllosticta paracitricarpa is synonymous to the EU quarantine fungus P. citricarpa based on phylogenomic analyses.</title>
        <authorList>
            <consortium name="Lawrence Berkeley National Laboratory"/>
            <person name="Van Ingen-Buijs V.A."/>
            <person name="Van Westerhoven A.C."/>
            <person name="Haridas S."/>
            <person name="Skiadas P."/>
            <person name="Martin F."/>
            <person name="Groenewald J.Z."/>
            <person name="Crous P.W."/>
            <person name="Seidl M.F."/>
        </authorList>
    </citation>
    <scope>NUCLEOTIDE SEQUENCE [LARGE SCALE GENOMIC DNA]</scope>
    <source>
        <strain evidence="2 3">CBS 123371</strain>
    </source>
</reference>
<sequence>MRPSVLHTSLSPGSMAVSSADGRRRDRLAAAAERHGTWHDRTRQKQKSMCSKSRMRWSLAQSVKVSPSHASMRCSRLLGSGRSSCHLIASMSASMGPGSAQEGKIGQIQVSRCHEMPAWHLTAAGTWYRLYGAGLSLRSTTVLGWGALA</sequence>
<dbReference type="EMBL" id="JBBPHU010000016">
    <property type="protein sequence ID" value="KAK7509750.1"/>
    <property type="molecule type" value="Genomic_DNA"/>
</dbReference>
<evidence type="ECO:0000313" key="2">
    <source>
        <dbReference type="EMBL" id="KAK7509750.1"/>
    </source>
</evidence>
<proteinExistence type="predicted"/>
<protein>
    <submittedName>
        <fullName evidence="2">Uncharacterized protein</fullName>
    </submittedName>
</protein>
<dbReference type="Proteomes" id="UP001363622">
    <property type="component" value="Unassembled WGS sequence"/>
</dbReference>
<evidence type="ECO:0000313" key="3">
    <source>
        <dbReference type="Proteomes" id="UP001363622"/>
    </source>
</evidence>
<keyword evidence="3" id="KW-1185">Reference proteome</keyword>
<name>A0ABR1K996_9PEZI</name>
<gene>
    <name evidence="2" type="ORF">IWZ03DRAFT_87921</name>
</gene>
<accession>A0ABR1K996</accession>
<comment type="caution">
    <text evidence="2">The sequence shown here is derived from an EMBL/GenBank/DDBJ whole genome shotgun (WGS) entry which is preliminary data.</text>
</comment>
<organism evidence="2 3">
    <name type="scientific">Phyllosticta citriasiana</name>
    <dbReference type="NCBI Taxonomy" id="595635"/>
    <lineage>
        <taxon>Eukaryota</taxon>
        <taxon>Fungi</taxon>
        <taxon>Dikarya</taxon>
        <taxon>Ascomycota</taxon>
        <taxon>Pezizomycotina</taxon>
        <taxon>Dothideomycetes</taxon>
        <taxon>Dothideomycetes incertae sedis</taxon>
        <taxon>Botryosphaeriales</taxon>
        <taxon>Phyllostictaceae</taxon>
        <taxon>Phyllosticta</taxon>
    </lineage>
</organism>
<feature type="compositionally biased region" description="Polar residues" evidence="1">
    <location>
        <begin position="1"/>
        <end position="12"/>
    </location>
</feature>